<accession>A0AAV2RCE9</accession>
<reference evidence="3 4" key="1">
    <citation type="submission" date="2024-05" db="EMBL/GenBank/DDBJ databases">
        <authorList>
            <person name="Wallberg A."/>
        </authorList>
    </citation>
    <scope>NUCLEOTIDE SEQUENCE [LARGE SCALE GENOMIC DNA]</scope>
</reference>
<keyword evidence="2" id="KW-0812">Transmembrane</keyword>
<protein>
    <submittedName>
        <fullName evidence="3">Uncharacterized protein</fullName>
    </submittedName>
</protein>
<dbReference type="AlphaFoldDB" id="A0AAV2RCE9"/>
<evidence type="ECO:0000313" key="3">
    <source>
        <dbReference type="EMBL" id="CAL4121164.1"/>
    </source>
</evidence>
<evidence type="ECO:0000256" key="2">
    <source>
        <dbReference type="SAM" id="Phobius"/>
    </source>
</evidence>
<comment type="caution">
    <text evidence="3">The sequence shown here is derived from an EMBL/GenBank/DDBJ whole genome shotgun (WGS) entry which is preliminary data.</text>
</comment>
<evidence type="ECO:0000256" key="1">
    <source>
        <dbReference type="SAM" id="MobiDB-lite"/>
    </source>
</evidence>
<feature type="compositionally biased region" description="Polar residues" evidence="1">
    <location>
        <begin position="246"/>
        <end position="255"/>
    </location>
</feature>
<evidence type="ECO:0000313" key="4">
    <source>
        <dbReference type="Proteomes" id="UP001497623"/>
    </source>
</evidence>
<name>A0AAV2RCE9_MEGNR</name>
<dbReference type="EMBL" id="CAXKWB010018725">
    <property type="protein sequence ID" value="CAL4121164.1"/>
    <property type="molecule type" value="Genomic_DNA"/>
</dbReference>
<feature type="region of interest" description="Disordered" evidence="1">
    <location>
        <begin position="63"/>
        <end position="145"/>
    </location>
</feature>
<feature type="compositionally biased region" description="Acidic residues" evidence="1">
    <location>
        <begin position="227"/>
        <end position="240"/>
    </location>
</feature>
<organism evidence="3 4">
    <name type="scientific">Meganyctiphanes norvegica</name>
    <name type="common">Northern krill</name>
    <name type="synonym">Thysanopoda norvegica</name>
    <dbReference type="NCBI Taxonomy" id="48144"/>
    <lineage>
        <taxon>Eukaryota</taxon>
        <taxon>Metazoa</taxon>
        <taxon>Ecdysozoa</taxon>
        <taxon>Arthropoda</taxon>
        <taxon>Crustacea</taxon>
        <taxon>Multicrustacea</taxon>
        <taxon>Malacostraca</taxon>
        <taxon>Eumalacostraca</taxon>
        <taxon>Eucarida</taxon>
        <taxon>Euphausiacea</taxon>
        <taxon>Euphausiidae</taxon>
        <taxon>Meganyctiphanes</taxon>
    </lineage>
</organism>
<proteinExistence type="predicted"/>
<keyword evidence="2" id="KW-0472">Membrane</keyword>
<keyword evidence="4" id="KW-1185">Reference proteome</keyword>
<keyword evidence="2" id="KW-1133">Transmembrane helix</keyword>
<gene>
    <name evidence="3" type="ORF">MNOR_LOCUS22335</name>
</gene>
<feature type="transmembrane region" description="Helical" evidence="2">
    <location>
        <begin position="151"/>
        <end position="177"/>
    </location>
</feature>
<dbReference type="Proteomes" id="UP001497623">
    <property type="component" value="Unassembled WGS sequence"/>
</dbReference>
<feature type="compositionally biased region" description="Basic and acidic residues" evidence="1">
    <location>
        <begin position="80"/>
        <end position="89"/>
    </location>
</feature>
<feature type="compositionally biased region" description="Polar residues" evidence="1">
    <location>
        <begin position="90"/>
        <end position="105"/>
    </location>
</feature>
<feature type="region of interest" description="Disordered" evidence="1">
    <location>
        <begin position="219"/>
        <end position="281"/>
    </location>
</feature>
<sequence length="281" mass="30870">MAASVQHSAWWIITGTIALHTLTVTCIIPEQNNNKSSSIQAAQHDRSQHDIDAVVAATTSIPKHLAKPEQATDQVVDSSSEVHSDRNPFSEHSSSISDKTTSAIQSAFPLSHLKDPSNKRNISLLPPGAVASPLRHRDDSSSSRTYMRPSYLGTMLLLLITMVVSISLVVMFACFIAKWRDNMSTSRYPSVMYSMLRQGEDEPEDVLGEILINIGLAGPAEEQPTSESEEDSNHDDDQEVDVCNLDGSNFTTIPLQSGEETERSHLLAPQTQEESDEELLQ</sequence>